<organism evidence="2 3">
    <name type="scientific">Actomonas aquatica</name>
    <dbReference type="NCBI Taxonomy" id="2866162"/>
    <lineage>
        <taxon>Bacteria</taxon>
        <taxon>Pseudomonadati</taxon>
        <taxon>Verrucomicrobiota</taxon>
        <taxon>Opitutia</taxon>
        <taxon>Opitutales</taxon>
        <taxon>Opitutaceae</taxon>
        <taxon>Actomonas</taxon>
    </lineage>
</organism>
<protein>
    <submittedName>
        <fullName evidence="2">DUF2249 domain-containing protein</fullName>
    </submittedName>
</protein>
<evidence type="ECO:0000313" key="2">
    <source>
        <dbReference type="EMBL" id="WRQ86573.1"/>
    </source>
</evidence>
<dbReference type="EMBL" id="CP139781">
    <property type="protein sequence ID" value="WRQ86573.1"/>
    <property type="molecule type" value="Genomic_DNA"/>
</dbReference>
<evidence type="ECO:0000313" key="3">
    <source>
        <dbReference type="Proteomes" id="UP000738431"/>
    </source>
</evidence>
<dbReference type="InterPro" id="IPR018720">
    <property type="entry name" value="DUF2249"/>
</dbReference>
<sequence length="208" mass="22543">MSSATPSPTETLDVRLVPCAGKHELIFHRWSELAVGGDLVLINDHRPEPLRRQFEQMLGGCYVWEEIESPADGFAVKLTRLRPDPVGFDPTRIGGCGLLAGGRLAGGRGGLSAGGDEAFDDSILVVLQRDYRELMPTEARERVLRLAARLPAETALWVDLNGPDPALDTALTELGCRIRGSALMGATPRWRYAIRQPEAAAAVMVADT</sequence>
<feature type="domain" description="DUF2249" evidence="1">
    <location>
        <begin position="11"/>
        <end position="80"/>
    </location>
</feature>
<keyword evidence="3" id="KW-1185">Reference proteome</keyword>
<dbReference type="Proteomes" id="UP000738431">
    <property type="component" value="Chromosome"/>
</dbReference>
<name>A0ABZ1C5Q9_9BACT</name>
<gene>
    <name evidence="2" type="ORF">K1X11_017310</name>
</gene>
<reference evidence="2 3" key="1">
    <citation type="submission" date="2023-12" db="EMBL/GenBank/DDBJ databases">
        <title>Description of an unclassified Opitutus bacterium of Verrucomicrobiota.</title>
        <authorList>
            <person name="Zhang D.-F."/>
        </authorList>
    </citation>
    <scope>NUCLEOTIDE SEQUENCE [LARGE SCALE GENOMIC DNA]</scope>
    <source>
        <strain evidence="2 3">WL0086</strain>
    </source>
</reference>
<dbReference type="RefSeq" id="WP_221033033.1">
    <property type="nucleotide sequence ID" value="NZ_CP139781.1"/>
</dbReference>
<proteinExistence type="predicted"/>
<dbReference type="Pfam" id="PF10006">
    <property type="entry name" value="DUF2249"/>
    <property type="match status" value="1"/>
</dbReference>
<evidence type="ECO:0000259" key="1">
    <source>
        <dbReference type="Pfam" id="PF10006"/>
    </source>
</evidence>
<accession>A0ABZ1C5Q9</accession>